<gene>
    <name evidence="1" type="ORF">GCK32_014953</name>
</gene>
<keyword evidence="2" id="KW-1185">Reference proteome</keyword>
<evidence type="ECO:0000313" key="1">
    <source>
        <dbReference type="EMBL" id="KAK5965538.1"/>
    </source>
</evidence>
<evidence type="ECO:0000313" key="2">
    <source>
        <dbReference type="Proteomes" id="UP001331761"/>
    </source>
</evidence>
<accession>A0AAN8IDV3</accession>
<protein>
    <submittedName>
        <fullName evidence="1">Uncharacterized protein</fullName>
    </submittedName>
</protein>
<name>A0AAN8IDV3_TRICO</name>
<organism evidence="1 2">
    <name type="scientific">Trichostrongylus colubriformis</name>
    <name type="common">Black scour worm</name>
    <dbReference type="NCBI Taxonomy" id="6319"/>
    <lineage>
        <taxon>Eukaryota</taxon>
        <taxon>Metazoa</taxon>
        <taxon>Ecdysozoa</taxon>
        <taxon>Nematoda</taxon>
        <taxon>Chromadorea</taxon>
        <taxon>Rhabditida</taxon>
        <taxon>Rhabditina</taxon>
        <taxon>Rhabditomorpha</taxon>
        <taxon>Strongyloidea</taxon>
        <taxon>Trichostrongylidae</taxon>
        <taxon>Trichostrongylus</taxon>
    </lineage>
</organism>
<dbReference type="EMBL" id="WIXE01024508">
    <property type="protein sequence ID" value="KAK5965538.1"/>
    <property type="molecule type" value="Genomic_DNA"/>
</dbReference>
<sequence length="109" mass="12223">MPLPESLGPNSSLDDMKFENRELYKNLLLYSASSSDPELQQLADSESIPRLTALSEHVGFVPPDSVKVRAECHDTGMNITFLLNPPDEKYTGAVYAAERFEQCRVFVRS</sequence>
<reference evidence="1 2" key="1">
    <citation type="submission" date="2019-10" db="EMBL/GenBank/DDBJ databases">
        <title>Assembly and Annotation for the nematode Trichostrongylus colubriformis.</title>
        <authorList>
            <person name="Martin J."/>
        </authorList>
    </citation>
    <scope>NUCLEOTIDE SEQUENCE [LARGE SCALE GENOMIC DNA]</scope>
    <source>
        <strain evidence="1">G859</strain>
        <tissue evidence="1">Whole worm</tissue>
    </source>
</reference>
<proteinExistence type="predicted"/>
<dbReference type="AlphaFoldDB" id="A0AAN8IDV3"/>
<feature type="non-terminal residue" evidence="1">
    <location>
        <position position="109"/>
    </location>
</feature>
<dbReference type="Proteomes" id="UP001331761">
    <property type="component" value="Unassembled WGS sequence"/>
</dbReference>
<comment type="caution">
    <text evidence="1">The sequence shown here is derived from an EMBL/GenBank/DDBJ whole genome shotgun (WGS) entry which is preliminary data.</text>
</comment>